<feature type="domain" description="Glycine transporter" evidence="8">
    <location>
        <begin position="18"/>
        <end position="90"/>
    </location>
</feature>
<comment type="subcellular location">
    <subcellularLocation>
        <location evidence="1">Cell membrane</location>
        <topology evidence="1">Multi-pass membrane protein</topology>
    </subcellularLocation>
</comment>
<dbReference type="PATRIC" id="fig|13690.10.peg.2688"/>
<dbReference type="PANTHER" id="PTHR30506:SF3">
    <property type="entry name" value="UPF0126 INNER MEMBRANE PROTEIN YADS-RELATED"/>
    <property type="match status" value="1"/>
</dbReference>
<organism evidence="9 10">
    <name type="scientific">Sphingobium yanoikuyae</name>
    <name type="common">Sphingomonas yanoikuyae</name>
    <dbReference type="NCBI Taxonomy" id="13690"/>
    <lineage>
        <taxon>Bacteria</taxon>
        <taxon>Pseudomonadati</taxon>
        <taxon>Pseudomonadota</taxon>
        <taxon>Alphaproteobacteria</taxon>
        <taxon>Sphingomonadales</taxon>
        <taxon>Sphingomonadaceae</taxon>
        <taxon>Sphingobium</taxon>
    </lineage>
</organism>
<gene>
    <name evidence="9" type="ORF">CP98_02621</name>
</gene>
<proteinExistence type="inferred from homology"/>
<dbReference type="Pfam" id="PF03458">
    <property type="entry name" value="Gly_transporter"/>
    <property type="match status" value="2"/>
</dbReference>
<keyword evidence="3" id="KW-1003">Cell membrane</keyword>
<dbReference type="RefSeq" id="WP_037519976.1">
    <property type="nucleotide sequence ID" value="NZ_DDLP01000031.1"/>
</dbReference>
<keyword evidence="5 7" id="KW-1133">Transmembrane helix</keyword>
<evidence type="ECO:0000313" key="9">
    <source>
        <dbReference type="EMBL" id="KEZ18589.1"/>
    </source>
</evidence>
<keyword evidence="4 7" id="KW-0812">Transmembrane</keyword>
<evidence type="ECO:0000256" key="6">
    <source>
        <dbReference type="ARBA" id="ARBA00023136"/>
    </source>
</evidence>
<feature type="transmembrane region" description="Helical" evidence="7">
    <location>
        <begin position="159"/>
        <end position="177"/>
    </location>
</feature>
<feature type="transmembrane region" description="Helical" evidence="7">
    <location>
        <begin position="12"/>
        <end position="35"/>
    </location>
</feature>
<evidence type="ECO:0000256" key="5">
    <source>
        <dbReference type="ARBA" id="ARBA00022989"/>
    </source>
</evidence>
<evidence type="ECO:0000256" key="1">
    <source>
        <dbReference type="ARBA" id="ARBA00004651"/>
    </source>
</evidence>
<accession>A0A084EKU7</accession>
<keyword evidence="6 7" id="KW-0472">Membrane</keyword>
<protein>
    <submittedName>
        <fullName evidence="9">Putative membrane protein</fullName>
    </submittedName>
</protein>
<name>A0A084EKU7_SPHYA</name>
<reference evidence="9 10" key="1">
    <citation type="submission" date="2014-03" db="EMBL/GenBank/DDBJ databases">
        <title>Genome sequence of Sphingobium yanoikuyae B1.</title>
        <authorList>
            <person name="Gan H.M."/>
            <person name="Gan H.Y."/>
            <person name="Savka M.A."/>
        </authorList>
    </citation>
    <scope>NUCLEOTIDE SEQUENCE [LARGE SCALE GENOMIC DNA]</scope>
    <source>
        <strain evidence="9 10">B1</strain>
    </source>
</reference>
<sequence length="214" mass="22195">MLPPTPTIATHIGPVLEALSLIGTFVFGASGALAAARLRQTLVTFAFFALLTGVGGGTVRDLLIDAPVFWIHDPAPSIVCMAAAITVWITPRRWWSDHALDWLDAIGLAAFAVFGAAKAMSFGVPPFVAGMMGVVTGCVGGIMRDTLAGEPSILLRPELYVTAAAFASGLFVLLRLAGLDVPVAGVIAALLGFGLRALAIRRGLGLPAYKDADL</sequence>
<feature type="transmembrane region" description="Helical" evidence="7">
    <location>
        <begin position="183"/>
        <end position="200"/>
    </location>
</feature>
<feature type="transmembrane region" description="Helical" evidence="7">
    <location>
        <begin position="42"/>
        <end position="63"/>
    </location>
</feature>
<evidence type="ECO:0000256" key="4">
    <source>
        <dbReference type="ARBA" id="ARBA00022692"/>
    </source>
</evidence>
<evidence type="ECO:0000256" key="7">
    <source>
        <dbReference type="SAM" id="Phobius"/>
    </source>
</evidence>
<feature type="transmembrane region" description="Helical" evidence="7">
    <location>
        <begin position="102"/>
        <end position="121"/>
    </location>
</feature>
<evidence type="ECO:0000313" key="10">
    <source>
        <dbReference type="Proteomes" id="UP000028534"/>
    </source>
</evidence>
<dbReference type="AlphaFoldDB" id="A0A084EKU7"/>
<dbReference type="STRING" id="13690.AX777_04675"/>
<dbReference type="EMBL" id="JGVR01000015">
    <property type="protein sequence ID" value="KEZ18589.1"/>
    <property type="molecule type" value="Genomic_DNA"/>
</dbReference>
<dbReference type="Proteomes" id="UP000028534">
    <property type="component" value="Unassembled WGS sequence"/>
</dbReference>
<feature type="domain" description="Glycine transporter" evidence="8">
    <location>
        <begin position="102"/>
        <end position="174"/>
    </location>
</feature>
<dbReference type="eggNOG" id="COG2860">
    <property type="taxonomic scope" value="Bacteria"/>
</dbReference>
<evidence type="ECO:0000256" key="3">
    <source>
        <dbReference type="ARBA" id="ARBA00022475"/>
    </source>
</evidence>
<comment type="caution">
    <text evidence="9">The sequence shown here is derived from an EMBL/GenBank/DDBJ whole genome shotgun (WGS) entry which is preliminary data.</text>
</comment>
<dbReference type="GO" id="GO:0005886">
    <property type="term" value="C:plasma membrane"/>
    <property type="evidence" value="ECO:0007669"/>
    <property type="project" value="UniProtKB-SubCell"/>
</dbReference>
<evidence type="ECO:0000256" key="2">
    <source>
        <dbReference type="ARBA" id="ARBA00008193"/>
    </source>
</evidence>
<evidence type="ECO:0000259" key="8">
    <source>
        <dbReference type="Pfam" id="PF03458"/>
    </source>
</evidence>
<dbReference type="InterPro" id="IPR005115">
    <property type="entry name" value="Gly_transporter"/>
</dbReference>
<feature type="transmembrane region" description="Helical" evidence="7">
    <location>
        <begin position="69"/>
        <end position="90"/>
    </location>
</feature>
<comment type="similarity">
    <text evidence="2">Belongs to the UPF0126 family.</text>
</comment>
<dbReference type="PANTHER" id="PTHR30506">
    <property type="entry name" value="INNER MEMBRANE PROTEIN"/>
    <property type="match status" value="1"/>
</dbReference>